<dbReference type="InterPro" id="IPR006683">
    <property type="entry name" value="Thioestr_dom"/>
</dbReference>
<name>A0ABS6SN83_9SPHN</name>
<gene>
    <name evidence="2" type="ORF">KCG45_09825</name>
</gene>
<organism evidence="2 3">
    <name type="scientific">Erythrobacter ani</name>
    <dbReference type="NCBI Taxonomy" id="2827235"/>
    <lineage>
        <taxon>Bacteria</taxon>
        <taxon>Pseudomonadati</taxon>
        <taxon>Pseudomonadota</taxon>
        <taxon>Alphaproteobacteria</taxon>
        <taxon>Sphingomonadales</taxon>
        <taxon>Erythrobacteraceae</taxon>
        <taxon>Erythrobacter/Porphyrobacter group</taxon>
        <taxon>Erythrobacter</taxon>
    </lineage>
</organism>
<evidence type="ECO:0000313" key="2">
    <source>
        <dbReference type="EMBL" id="MBV7266476.1"/>
    </source>
</evidence>
<feature type="domain" description="Thioesterase" evidence="1">
    <location>
        <begin position="57"/>
        <end position="128"/>
    </location>
</feature>
<dbReference type="CDD" id="cd03443">
    <property type="entry name" value="PaaI_thioesterase"/>
    <property type="match status" value="1"/>
</dbReference>
<dbReference type="InterPro" id="IPR003736">
    <property type="entry name" value="PAAI_dom"/>
</dbReference>
<evidence type="ECO:0000313" key="3">
    <source>
        <dbReference type="Proteomes" id="UP000699975"/>
    </source>
</evidence>
<keyword evidence="3" id="KW-1185">Reference proteome</keyword>
<protein>
    <submittedName>
        <fullName evidence="2">PaaI family thioesterase</fullName>
    </submittedName>
</protein>
<proteinExistence type="predicted"/>
<dbReference type="NCBIfam" id="TIGR00369">
    <property type="entry name" value="unchar_dom_1"/>
    <property type="match status" value="1"/>
</dbReference>
<dbReference type="Pfam" id="PF03061">
    <property type="entry name" value="4HBT"/>
    <property type="match status" value="1"/>
</dbReference>
<evidence type="ECO:0000259" key="1">
    <source>
        <dbReference type="Pfam" id="PF03061"/>
    </source>
</evidence>
<accession>A0ABS6SN83</accession>
<dbReference type="RefSeq" id="WP_218317068.1">
    <property type="nucleotide sequence ID" value="NZ_JAGSPB010000002.1"/>
</dbReference>
<dbReference type="EMBL" id="JAGSPB010000002">
    <property type="protein sequence ID" value="MBV7266476.1"/>
    <property type="molecule type" value="Genomic_DNA"/>
</dbReference>
<dbReference type="Proteomes" id="UP000699975">
    <property type="component" value="Unassembled WGS sequence"/>
</dbReference>
<sequence length="149" mass="15654">MKPNAPFVSPADESLSGSPHSVLLGSEFVSFDEATQTATMRFNVKKEVTTWRGGVQGGLVAGYLDDVMGYAFVAATGGEMAPLNLELSMTLIRLIPEGPLIGKGRVVKAGRRVVFLEGELLAEDGTVMARATSTALPTPRPSPTETGMG</sequence>
<reference evidence="2 3" key="1">
    <citation type="submission" date="2021-04" db="EMBL/GenBank/DDBJ databases">
        <authorList>
            <person name="Pira H."/>
            <person name="Risdian C."/>
            <person name="Wink J."/>
        </authorList>
    </citation>
    <scope>NUCLEOTIDE SEQUENCE [LARGE SCALE GENOMIC DNA]</scope>
    <source>
        <strain evidence="2 3">WH131</strain>
    </source>
</reference>
<comment type="caution">
    <text evidence="2">The sequence shown here is derived from an EMBL/GenBank/DDBJ whole genome shotgun (WGS) entry which is preliminary data.</text>
</comment>